<dbReference type="PANTHER" id="PTHR30034:SF6">
    <property type="entry name" value="YOP PROTEINS TRANSLOCATION PROTEIN Q"/>
    <property type="match status" value="1"/>
</dbReference>
<keyword evidence="8" id="KW-0472">Membrane</keyword>
<dbReference type="SUPFAM" id="SSF101801">
    <property type="entry name" value="Surface presentation of antigens (SPOA)"/>
    <property type="match status" value="1"/>
</dbReference>
<evidence type="ECO:0000256" key="6">
    <source>
        <dbReference type="ARBA" id="ARBA00022500"/>
    </source>
</evidence>
<feature type="domain" description="Flagellar motor switch protein FliN-like C-terminal" evidence="10">
    <location>
        <begin position="261"/>
        <end position="327"/>
    </location>
</feature>
<dbReference type="RefSeq" id="WP_336482920.1">
    <property type="nucleotide sequence ID" value="NZ_JBAWSV010000004.1"/>
</dbReference>
<dbReference type="InterPro" id="IPR036429">
    <property type="entry name" value="SpoA-like_sf"/>
</dbReference>
<evidence type="ECO:0000256" key="1">
    <source>
        <dbReference type="ARBA" id="ARBA00004117"/>
    </source>
</evidence>
<dbReference type="CDD" id="cd17908">
    <property type="entry name" value="FliM"/>
    <property type="match status" value="1"/>
</dbReference>
<dbReference type="InterPro" id="IPR001543">
    <property type="entry name" value="FliN-like_C"/>
</dbReference>
<accession>A0ABU8FXH9</accession>
<name>A0ABU8FXH9_9BACI</name>
<evidence type="ECO:0000256" key="3">
    <source>
        <dbReference type="ARBA" id="ARBA00011049"/>
    </source>
</evidence>
<comment type="caution">
    <text evidence="11">The sequence shown here is derived from an EMBL/GenBank/DDBJ whole genome shotgun (WGS) entry which is preliminary data.</text>
</comment>
<evidence type="ECO:0000256" key="4">
    <source>
        <dbReference type="ARBA" id="ARBA00021898"/>
    </source>
</evidence>
<dbReference type="Gene3D" id="3.40.1550.10">
    <property type="entry name" value="CheC-like"/>
    <property type="match status" value="1"/>
</dbReference>
<evidence type="ECO:0000256" key="2">
    <source>
        <dbReference type="ARBA" id="ARBA00004202"/>
    </source>
</evidence>
<keyword evidence="12" id="KW-1185">Reference proteome</keyword>
<organism evidence="11 12">
    <name type="scientific">Bacillus yunxiaonensis</name>
    <dbReference type="NCBI Taxonomy" id="3127665"/>
    <lineage>
        <taxon>Bacteria</taxon>
        <taxon>Bacillati</taxon>
        <taxon>Bacillota</taxon>
        <taxon>Bacilli</taxon>
        <taxon>Bacillales</taxon>
        <taxon>Bacillaceae</taxon>
        <taxon>Bacillus</taxon>
    </lineage>
</organism>
<dbReference type="Pfam" id="PF01052">
    <property type="entry name" value="FliMN_C"/>
    <property type="match status" value="1"/>
</dbReference>
<dbReference type="Pfam" id="PF02154">
    <property type="entry name" value="FliM"/>
    <property type="match status" value="1"/>
</dbReference>
<keyword evidence="11" id="KW-0966">Cell projection</keyword>
<keyword evidence="11" id="KW-0969">Cilium</keyword>
<dbReference type="Gene3D" id="2.30.330.10">
    <property type="entry name" value="SpoA-like"/>
    <property type="match status" value="1"/>
</dbReference>
<reference evidence="11 12" key="1">
    <citation type="submission" date="2024-01" db="EMBL/GenBank/DDBJ databases">
        <title>Seven novel Bacillus-like species.</title>
        <authorList>
            <person name="Liu G."/>
        </authorList>
    </citation>
    <scope>NUCLEOTIDE SEQUENCE [LARGE SCALE GENOMIC DNA]</scope>
    <source>
        <strain evidence="11 12">FJAT-53711</strain>
    </source>
</reference>
<dbReference type="PANTHER" id="PTHR30034">
    <property type="entry name" value="FLAGELLAR MOTOR SWITCH PROTEIN FLIM"/>
    <property type="match status" value="1"/>
</dbReference>
<sequence>MSGDKLSQEQIDALLKAMNEGAEMPDFAQEAEKFQEYDFTRPEKFGVEHLRTLHTIASSFGKQLSQSLAARMRIPIELGPSTVEQVPFTSEDAEKMPFTSEYVEKDYYLYCVIDLGLPGLGEIVIEMDLAFIIYIHECWLGGDSKRKFTRRRPLTAFEGLTLKNIFSILCQNLEQSFESVIEIKPKVVTTETNPNALKITTASDMISVLNVNMKTDYWNTTIRLGIPFLSVEDIMDKLTSENIVEHSSDKRKTYFAEVEAEVQKVRKPVYVAVGEQKITMGSLEQLEEGDIIPLQTKVTDQLRGYVDGKHKFNCFVGKDGTRKAFLFKSFVE</sequence>
<evidence type="ECO:0000256" key="8">
    <source>
        <dbReference type="ARBA" id="ARBA00023136"/>
    </source>
</evidence>
<dbReference type="SUPFAM" id="SSF103039">
    <property type="entry name" value="CheC-like"/>
    <property type="match status" value="1"/>
</dbReference>
<evidence type="ECO:0000313" key="12">
    <source>
        <dbReference type="Proteomes" id="UP001367922"/>
    </source>
</evidence>
<keyword evidence="6" id="KW-0145">Chemotaxis</keyword>
<evidence type="ECO:0000313" key="11">
    <source>
        <dbReference type="EMBL" id="MEI4830602.1"/>
    </source>
</evidence>
<evidence type="ECO:0000256" key="5">
    <source>
        <dbReference type="ARBA" id="ARBA00022475"/>
    </source>
</evidence>
<gene>
    <name evidence="11" type="primary">fliM</name>
    <name evidence="11" type="ORF">WAX78_14185</name>
</gene>
<dbReference type="Proteomes" id="UP001367922">
    <property type="component" value="Unassembled WGS sequence"/>
</dbReference>
<keyword evidence="9" id="KW-0975">Bacterial flagellum</keyword>
<keyword evidence="11" id="KW-0282">Flagellum</keyword>
<dbReference type="InterPro" id="IPR001689">
    <property type="entry name" value="Flag_FliM"/>
</dbReference>
<dbReference type="EMBL" id="JBAWSV010000004">
    <property type="protein sequence ID" value="MEI4830602.1"/>
    <property type="molecule type" value="Genomic_DNA"/>
</dbReference>
<keyword evidence="5" id="KW-1003">Cell membrane</keyword>
<evidence type="ECO:0000259" key="10">
    <source>
        <dbReference type="Pfam" id="PF01052"/>
    </source>
</evidence>
<evidence type="ECO:0000256" key="7">
    <source>
        <dbReference type="ARBA" id="ARBA00022779"/>
    </source>
</evidence>
<keyword evidence="7" id="KW-0283">Flagellar rotation</keyword>
<evidence type="ECO:0000256" key="9">
    <source>
        <dbReference type="ARBA" id="ARBA00023143"/>
    </source>
</evidence>
<dbReference type="InterPro" id="IPR028976">
    <property type="entry name" value="CheC-like_sf"/>
</dbReference>
<dbReference type="NCBIfam" id="NF005194">
    <property type="entry name" value="PRK06666.1-5"/>
    <property type="match status" value="1"/>
</dbReference>
<protein>
    <recommendedName>
        <fullName evidence="4">Flagellar motor switch protein FliM</fullName>
    </recommendedName>
</protein>
<proteinExistence type="inferred from homology"/>
<comment type="similarity">
    <text evidence="3">Belongs to the FliM family.</text>
</comment>
<comment type="subcellular location">
    <subcellularLocation>
        <location evidence="1">Bacterial flagellum basal body</location>
    </subcellularLocation>
    <subcellularLocation>
        <location evidence="2">Cell membrane</location>
        <topology evidence="2">Peripheral membrane protein</topology>
    </subcellularLocation>
</comment>